<feature type="domain" description="PiggyBac transposable element-derived protein" evidence="1">
    <location>
        <begin position="2"/>
        <end position="93"/>
    </location>
</feature>
<protein>
    <recommendedName>
        <fullName evidence="1">PiggyBac transposable element-derived protein domain-containing protein</fullName>
    </recommendedName>
</protein>
<dbReference type="PANTHER" id="PTHR46599">
    <property type="entry name" value="PIGGYBAC TRANSPOSABLE ELEMENT-DERIVED PROTEIN 4"/>
    <property type="match status" value="1"/>
</dbReference>
<comment type="caution">
    <text evidence="2">The sequence shown here is derived from an EMBL/GenBank/DDBJ whole genome shotgun (WGS) entry which is preliminary data.</text>
</comment>
<organism evidence="2">
    <name type="scientific">Menopon gallinae</name>
    <name type="common">poultry shaft louse</name>
    <dbReference type="NCBI Taxonomy" id="328185"/>
    <lineage>
        <taxon>Eukaryota</taxon>
        <taxon>Metazoa</taxon>
        <taxon>Ecdysozoa</taxon>
        <taxon>Arthropoda</taxon>
        <taxon>Hexapoda</taxon>
        <taxon>Insecta</taxon>
        <taxon>Pterygota</taxon>
        <taxon>Neoptera</taxon>
        <taxon>Paraneoptera</taxon>
        <taxon>Psocodea</taxon>
        <taxon>Troctomorpha</taxon>
        <taxon>Phthiraptera</taxon>
        <taxon>Amblycera</taxon>
        <taxon>Menoponidae</taxon>
        <taxon>Menopon</taxon>
    </lineage>
</organism>
<dbReference type="Pfam" id="PF13843">
    <property type="entry name" value="DDE_Tnp_1_7"/>
    <property type="match status" value="2"/>
</dbReference>
<name>A0AAW2I7C4_9NEOP</name>
<accession>A0AAW2I7C4</accession>
<proteinExistence type="predicted"/>
<feature type="domain" description="PiggyBac transposable element-derived protein" evidence="1">
    <location>
        <begin position="96"/>
        <end position="182"/>
    </location>
</feature>
<dbReference type="EMBL" id="JARGDH010000001">
    <property type="protein sequence ID" value="KAL0278099.1"/>
    <property type="molecule type" value="Genomic_DNA"/>
</dbReference>
<gene>
    <name evidence="2" type="ORF">PYX00_000008</name>
</gene>
<reference evidence="2" key="1">
    <citation type="journal article" date="2024" name="Gigascience">
        <title>Chromosome-level genome of the poultry shaft louse Menopon gallinae provides insight into the host-switching and adaptive evolution of parasitic lice.</title>
        <authorList>
            <person name="Xu Y."/>
            <person name="Ma L."/>
            <person name="Liu S."/>
            <person name="Liang Y."/>
            <person name="Liu Q."/>
            <person name="He Z."/>
            <person name="Tian L."/>
            <person name="Duan Y."/>
            <person name="Cai W."/>
            <person name="Li H."/>
            <person name="Song F."/>
        </authorList>
    </citation>
    <scope>NUCLEOTIDE SEQUENCE</scope>
    <source>
        <strain evidence="2">Cailab_2023a</strain>
    </source>
</reference>
<dbReference type="AlphaFoldDB" id="A0AAW2I7C4"/>
<sequence length="210" mass="24726">MVHFVNNEKANFEDRLYKIKPIIDKLRDNYRKYYDPPETLCIDESIIPFRGRVLFRQYIKNKRHRYGVKLFKLCLKPGYTYNFEIYCGRQPGKEKTIPKAVNFERSSAKKKLQRGEIFAKENENGITLMKWKDKRDVLLLSTKHSIETAIVRRKGDDFVKPKLVIDYNEAKCSVDLSDQMTAYSSPLPTFASFSYMSTNFVIMLQKLHAT</sequence>
<dbReference type="InterPro" id="IPR029526">
    <property type="entry name" value="PGBD"/>
</dbReference>
<evidence type="ECO:0000259" key="1">
    <source>
        <dbReference type="Pfam" id="PF13843"/>
    </source>
</evidence>
<dbReference type="PANTHER" id="PTHR46599:SF3">
    <property type="entry name" value="PIGGYBAC TRANSPOSABLE ELEMENT-DERIVED PROTEIN 4"/>
    <property type="match status" value="1"/>
</dbReference>
<evidence type="ECO:0000313" key="2">
    <source>
        <dbReference type="EMBL" id="KAL0278099.1"/>
    </source>
</evidence>